<dbReference type="Proteomes" id="UP000249065">
    <property type="component" value="Unassembled WGS sequence"/>
</dbReference>
<gene>
    <name evidence="2" type="ORF">DOO78_00480</name>
</gene>
<evidence type="ECO:0000256" key="1">
    <source>
        <dbReference type="SAM" id="MobiDB-lite"/>
    </source>
</evidence>
<feature type="region of interest" description="Disordered" evidence="1">
    <location>
        <begin position="1"/>
        <end position="21"/>
    </location>
</feature>
<dbReference type="EMBL" id="QLIX01000001">
    <property type="protein sequence ID" value="RAI60647.1"/>
    <property type="molecule type" value="Genomic_DNA"/>
</dbReference>
<protein>
    <submittedName>
        <fullName evidence="2">Uncharacterized protein</fullName>
    </submittedName>
</protein>
<name>A0A327MDA2_9PROT</name>
<reference evidence="3" key="1">
    <citation type="submission" date="2018-06" db="EMBL/GenBank/DDBJ databases">
        <authorList>
            <person name="Khan S.A."/>
        </authorList>
    </citation>
    <scope>NUCLEOTIDE SEQUENCE [LARGE SCALE GENOMIC DNA]</scope>
    <source>
        <strain evidence="3">DB-1506</strain>
    </source>
</reference>
<comment type="caution">
    <text evidence="2">The sequence shown here is derived from an EMBL/GenBank/DDBJ whole genome shotgun (WGS) entry which is preliminary data.</text>
</comment>
<sequence>MPIVVDSSQWTGEQDDAAQAGPMVWGEFAERETLDRAAERLQEEPWFRQAFEQNETPAEGRPADNAQQVDKPDEDPKGADRRNLRQNFVGIGTAASSMAAAGVVIASGGAALPAVAAAAAAGAVAAAATETAGNTVSQADAEAKAPMRTEGPALGIRASTAELQQQAEAFLQQAGARHVWVQHAPMS</sequence>
<feature type="compositionally biased region" description="Polar residues" evidence="1">
    <location>
        <begin position="1"/>
        <end position="12"/>
    </location>
</feature>
<feature type="compositionally biased region" description="Basic and acidic residues" evidence="1">
    <location>
        <begin position="70"/>
        <end position="83"/>
    </location>
</feature>
<dbReference type="OrthoDB" id="7271940at2"/>
<dbReference type="AlphaFoldDB" id="A0A327MDA2"/>
<organism evidence="2 3">
    <name type="scientific">Roseicella frigidaeris</name>
    <dbReference type="NCBI Taxonomy" id="2230885"/>
    <lineage>
        <taxon>Bacteria</taxon>
        <taxon>Pseudomonadati</taxon>
        <taxon>Pseudomonadota</taxon>
        <taxon>Alphaproteobacteria</taxon>
        <taxon>Acetobacterales</taxon>
        <taxon>Roseomonadaceae</taxon>
        <taxon>Roseicella</taxon>
    </lineage>
</organism>
<keyword evidence="3" id="KW-1185">Reference proteome</keyword>
<feature type="region of interest" description="Disordered" evidence="1">
    <location>
        <begin position="48"/>
        <end position="84"/>
    </location>
</feature>
<accession>A0A327MDA2</accession>
<evidence type="ECO:0000313" key="2">
    <source>
        <dbReference type="EMBL" id="RAI60647.1"/>
    </source>
</evidence>
<proteinExistence type="predicted"/>
<dbReference type="RefSeq" id="WP_111467781.1">
    <property type="nucleotide sequence ID" value="NZ_QLIX01000001.1"/>
</dbReference>
<evidence type="ECO:0000313" key="3">
    <source>
        <dbReference type="Proteomes" id="UP000249065"/>
    </source>
</evidence>